<gene>
    <name evidence="2" type="ORF">H312_01793</name>
</gene>
<name>A0A059F1C7_9MICR</name>
<sequence>MLHIIFYLFIISKQAETLDNLVDRLYDALAERPEEAMNSVKSFIFLSSHIKDILTIAKFHIQMSYKESDELERLQKFICESLDDLPSIISKKISHKEAKSRWKIFWKAFQRNIKSKGKQYKHILKIIKTLEQNLDDWLKLNKSLKNSRTIGKAYSNYILRIFALGDEDYDGYADEFIMEISKNLCNKLESFKSAVINYKYINFTIYDFFWLQFVQNQNYLEGNDIFFFRTLNALINRSFTKSTKHTNLGKIIHFGKRLYINADKSVKDGSFDTDSNTKIHNFLLKKFTKMFDEILDELESMR</sequence>
<feature type="signal peptide" evidence="1">
    <location>
        <begin position="1"/>
        <end position="17"/>
    </location>
</feature>
<proteinExistence type="predicted"/>
<dbReference type="Proteomes" id="UP000030655">
    <property type="component" value="Unassembled WGS sequence"/>
</dbReference>
<evidence type="ECO:0000313" key="2">
    <source>
        <dbReference type="EMBL" id="KCZ80786.1"/>
    </source>
</evidence>
<feature type="chain" id="PRO_5001576819" evidence="1">
    <location>
        <begin position="18"/>
        <end position="302"/>
    </location>
</feature>
<accession>A0A059F1C7</accession>
<evidence type="ECO:0000313" key="3">
    <source>
        <dbReference type="Proteomes" id="UP000030655"/>
    </source>
</evidence>
<dbReference type="AlphaFoldDB" id="A0A059F1C7"/>
<dbReference type="VEuPathDB" id="MicrosporidiaDB:H312_01793"/>
<organism evidence="2 3">
    <name type="scientific">Anncaliia algerae PRA339</name>
    <dbReference type="NCBI Taxonomy" id="1288291"/>
    <lineage>
        <taxon>Eukaryota</taxon>
        <taxon>Fungi</taxon>
        <taxon>Fungi incertae sedis</taxon>
        <taxon>Microsporidia</taxon>
        <taxon>Tubulinosematoidea</taxon>
        <taxon>Tubulinosematidae</taxon>
        <taxon>Anncaliia</taxon>
    </lineage>
</organism>
<protein>
    <submittedName>
        <fullName evidence="2">Uncharacterized protein</fullName>
    </submittedName>
</protein>
<dbReference type="OrthoDB" id="10324993at2759"/>
<evidence type="ECO:0000256" key="1">
    <source>
        <dbReference type="SAM" id="SignalP"/>
    </source>
</evidence>
<reference evidence="3" key="1">
    <citation type="submission" date="2013-02" db="EMBL/GenBank/DDBJ databases">
        <authorList>
            <consortium name="The Broad Institute Genome Sequencing Platform"/>
            <person name="Cuomo C."/>
            <person name="Becnel J."/>
            <person name="Sanscrainte N."/>
            <person name="Walker B."/>
            <person name="Young S.K."/>
            <person name="Zeng Q."/>
            <person name="Gargeya S."/>
            <person name="Fitzgerald M."/>
            <person name="Haas B."/>
            <person name="Abouelleil A."/>
            <person name="Alvarado L."/>
            <person name="Arachchi H.M."/>
            <person name="Berlin A.M."/>
            <person name="Chapman S.B."/>
            <person name="Dewar J."/>
            <person name="Goldberg J."/>
            <person name="Griggs A."/>
            <person name="Gujja S."/>
            <person name="Hansen M."/>
            <person name="Howarth C."/>
            <person name="Imamovic A."/>
            <person name="Larimer J."/>
            <person name="McCowan C."/>
            <person name="Murphy C."/>
            <person name="Neiman D."/>
            <person name="Pearson M."/>
            <person name="Priest M."/>
            <person name="Roberts A."/>
            <person name="Saif S."/>
            <person name="Shea T."/>
            <person name="Sisk P."/>
            <person name="Sykes S."/>
            <person name="Wortman J."/>
            <person name="Nusbaum C."/>
            <person name="Birren B."/>
        </authorList>
    </citation>
    <scope>NUCLEOTIDE SEQUENCE [LARGE SCALE GENOMIC DNA]</scope>
    <source>
        <strain evidence="3">PRA339</strain>
    </source>
</reference>
<keyword evidence="3" id="KW-1185">Reference proteome</keyword>
<keyword evidence="1" id="KW-0732">Signal</keyword>
<reference evidence="2 3" key="2">
    <citation type="submission" date="2014-03" db="EMBL/GenBank/DDBJ databases">
        <title>The Genome Sequence of Anncaliia algerae insect isolate PRA339.</title>
        <authorList>
            <consortium name="The Broad Institute Genome Sequencing Platform"/>
            <consortium name="The Broad Institute Genome Sequencing Center for Infectious Disease"/>
            <person name="Cuomo C."/>
            <person name="Becnel J."/>
            <person name="Sanscrainte N."/>
            <person name="Walker B."/>
            <person name="Young S.K."/>
            <person name="Zeng Q."/>
            <person name="Gargeya S."/>
            <person name="Fitzgerald M."/>
            <person name="Haas B."/>
            <person name="Abouelleil A."/>
            <person name="Alvarado L."/>
            <person name="Arachchi H.M."/>
            <person name="Berlin A.M."/>
            <person name="Chapman S.B."/>
            <person name="Dewar J."/>
            <person name="Goldberg J."/>
            <person name="Griggs A."/>
            <person name="Gujja S."/>
            <person name="Hansen M."/>
            <person name="Howarth C."/>
            <person name="Imamovic A."/>
            <person name="Larimer J."/>
            <person name="McCowan C."/>
            <person name="Murphy C."/>
            <person name="Neiman D."/>
            <person name="Pearson M."/>
            <person name="Priest M."/>
            <person name="Roberts A."/>
            <person name="Saif S."/>
            <person name="Shea T."/>
            <person name="Sisk P."/>
            <person name="Sykes S."/>
            <person name="Wortman J."/>
            <person name="Nusbaum C."/>
            <person name="Birren B."/>
        </authorList>
    </citation>
    <scope>NUCLEOTIDE SEQUENCE [LARGE SCALE GENOMIC DNA]</scope>
    <source>
        <strain evidence="2 3">PRA339</strain>
    </source>
</reference>
<dbReference type="EMBL" id="KK365162">
    <property type="protein sequence ID" value="KCZ80786.1"/>
    <property type="molecule type" value="Genomic_DNA"/>
</dbReference>
<dbReference type="HOGENOM" id="CLU_927401_0_0_1"/>